<dbReference type="InterPro" id="IPR002043">
    <property type="entry name" value="UDG_fam1"/>
</dbReference>
<feature type="compositionally biased region" description="Basic and acidic residues" evidence="6">
    <location>
        <begin position="41"/>
        <end position="53"/>
    </location>
</feature>
<proteinExistence type="inferred from homology"/>
<evidence type="ECO:0000256" key="4">
    <source>
        <dbReference type="ARBA" id="ARBA00023204"/>
    </source>
</evidence>
<keyword evidence="3" id="KW-0378">Hydrolase</keyword>
<dbReference type="PANTHER" id="PTHR11264:SF0">
    <property type="entry name" value="URACIL-DNA GLYCOSYLASE"/>
    <property type="match status" value="1"/>
</dbReference>
<sequence>MSKKNVDPFSDSDSSSEPPSIFSSDNEENSDVDNSVIINDKNTKSDEADIKYMDEDESSDSESESESKKKSKKSKKSKESKKSVTKKKNNLLVGNRIITEYVLIDANNYHFKTWIECFPDCKVNLKLLLFRPEWFDFFKHVESKTYFPQLESKLSSYLEKRQRIVPYPELLFNTMNVLPPGKIKVVILGQDPYPGSCISGVPYAMGCSFSVPLNCPVPKSLANIYTNLIKFNHMRKAPKHGCLASWILQGTFMINSAFTTVLNESGVHARTWESFTADLIDYLTDNYDDLIFVAWGAHAHKLCQRVDPKKHYIITSSHPSPYSVSNTMTSMSYGPNPKKVTYPSFNSVDHFGKINEHLKSRNKKPIFWDL</sequence>
<accession>A0A0G2Y0A1</accession>
<dbReference type="PROSITE" id="PS00130">
    <property type="entry name" value="U_DNA_GLYCOSYLASE"/>
    <property type="match status" value="1"/>
</dbReference>
<feature type="compositionally biased region" description="Basic residues" evidence="6">
    <location>
        <begin position="69"/>
        <end position="85"/>
    </location>
</feature>
<feature type="active site" description="Proton acceptor" evidence="5">
    <location>
        <position position="191"/>
    </location>
</feature>
<dbReference type="GO" id="GO:0097510">
    <property type="term" value="P:base-excision repair, AP site formation via deaminated base removal"/>
    <property type="evidence" value="ECO:0007669"/>
    <property type="project" value="TreeGrafter"/>
</dbReference>
<comment type="similarity">
    <text evidence="1">Belongs to the uracil-DNA glycosylase (UDG) superfamily. UNG family.</text>
</comment>
<feature type="compositionally biased region" description="Acidic residues" evidence="6">
    <location>
        <begin position="54"/>
        <end position="64"/>
    </location>
</feature>
<keyword evidence="2" id="KW-0227">DNA damage</keyword>
<dbReference type="Pfam" id="PF03167">
    <property type="entry name" value="UDG"/>
    <property type="match status" value="1"/>
</dbReference>
<dbReference type="PANTHER" id="PTHR11264">
    <property type="entry name" value="URACIL-DNA GLYCOSYLASE"/>
    <property type="match status" value="1"/>
</dbReference>
<feature type="compositionally biased region" description="Low complexity" evidence="6">
    <location>
        <begin position="7"/>
        <end position="24"/>
    </location>
</feature>
<dbReference type="InterPro" id="IPR036895">
    <property type="entry name" value="Uracil-DNA_glycosylase-like_sf"/>
</dbReference>
<feature type="domain" description="Uracil-DNA glycosylase-like" evidence="7">
    <location>
        <begin position="177"/>
        <end position="328"/>
    </location>
</feature>
<protein>
    <submittedName>
        <fullName evidence="8">Putative uracil-DNA glycosylase</fullName>
    </submittedName>
</protein>
<dbReference type="Proteomes" id="UP000241474">
    <property type="component" value="Segment"/>
</dbReference>
<dbReference type="NCBIfam" id="NF003592">
    <property type="entry name" value="PRK05254.1-5"/>
    <property type="match status" value="1"/>
</dbReference>
<dbReference type="GO" id="GO:0004844">
    <property type="term" value="F:uracil DNA N-glycosylase activity"/>
    <property type="evidence" value="ECO:0007669"/>
    <property type="project" value="InterPro"/>
</dbReference>
<evidence type="ECO:0000256" key="2">
    <source>
        <dbReference type="ARBA" id="ARBA00022763"/>
    </source>
</evidence>
<organism evidence="8 9">
    <name type="scientific">Acanthamoeba polyphaga mimivirus</name>
    <name type="common">APMV</name>
    <dbReference type="NCBI Taxonomy" id="212035"/>
    <lineage>
        <taxon>Viruses</taxon>
        <taxon>Varidnaviria</taxon>
        <taxon>Bamfordvirae</taxon>
        <taxon>Nucleocytoviricota</taxon>
        <taxon>Megaviricetes</taxon>
        <taxon>Imitervirales</taxon>
        <taxon>Mimiviridae</taxon>
        <taxon>Megamimivirinae</taxon>
        <taxon>Mimivirus</taxon>
        <taxon>Mimivirus bradfordmassiliense</taxon>
    </lineage>
</organism>
<dbReference type="SUPFAM" id="SSF52141">
    <property type="entry name" value="Uracil-DNA glycosylase-like"/>
    <property type="match status" value="1"/>
</dbReference>
<dbReference type="EMBL" id="KM982401">
    <property type="protein sequence ID" value="AKI79013.1"/>
    <property type="molecule type" value="Genomic_DNA"/>
</dbReference>
<name>A0A0G2Y0A1_MIMIV</name>
<dbReference type="Gene3D" id="3.40.470.10">
    <property type="entry name" value="Uracil-DNA glycosylase-like domain"/>
    <property type="match status" value="1"/>
</dbReference>
<dbReference type="CDD" id="cd10027">
    <property type="entry name" value="UDG-F1-like"/>
    <property type="match status" value="1"/>
</dbReference>
<keyword evidence="4" id="KW-0234">DNA repair</keyword>
<evidence type="ECO:0000313" key="8">
    <source>
        <dbReference type="EMBL" id="AKI79013.1"/>
    </source>
</evidence>
<evidence type="ECO:0000256" key="6">
    <source>
        <dbReference type="SAM" id="MobiDB-lite"/>
    </source>
</evidence>
<evidence type="ECO:0000256" key="5">
    <source>
        <dbReference type="PROSITE-ProRule" id="PRU10072"/>
    </source>
</evidence>
<evidence type="ECO:0000256" key="3">
    <source>
        <dbReference type="ARBA" id="ARBA00022801"/>
    </source>
</evidence>
<organismHost>
    <name type="scientific">Acanthamoeba polyphaga</name>
    <name type="common">Amoeba</name>
    <dbReference type="NCBI Taxonomy" id="5757"/>
</organismHost>
<evidence type="ECO:0000313" key="9">
    <source>
        <dbReference type="Proteomes" id="UP000241474"/>
    </source>
</evidence>
<reference evidence="8 9" key="1">
    <citation type="submission" date="2014-10" db="EMBL/GenBank/DDBJ databases">
        <title>Pan-genome analysis of Brazilian lineage A amoebal mimiviruses.</title>
        <authorList>
            <person name="Assis F.L."/>
            <person name="Abrahao J.S."/>
            <person name="Kroon E.G."/>
            <person name="Dornas F.P."/>
            <person name="Andrade K.R."/>
            <person name="Borato P.V.M."/>
            <person name="Pilotto M.R."/>
            <person name="Benamar S."/>
            <person name="LaScola B."/>
            <person name="Colson P."/>
        </authorList>
    </citation>
    <scope>NUCLEOTIDE SEQUENCE [LARGE SCALE GENOMIC DNA]</scope>
    <source>
        <strain evidence="8 9">Oyster</strain>
    </source>
</reference>
<dbReference type="InterPro" id="IPR018085">
    <property type="entry name" value="Ura-DNA_Glyclase_AS"/>
</dbReference>
<evidence type="ECO:0000256" key="1">
    <source>
        <dbReference type="ARBA" id="ARBA00008184"/>
    </source>
</evidence>
<evidence type="ECO:0000259" key="7">
    <source>
        <dbReference type="Pfam" id="PF03167"/>
    </source>
</evidence>
<feature type="region of interest" description="Disordered" evidence="6">
    <location>
        <begin position="1"/>
        <end position="85"/>
    </location>
</feature>
<dbReference type="InterPro" id="IPR005122">
    <property type="entry name" value="Uracil-DNA_glycosylase-like"/>
</dbReference>